<dbReference type="HOGENOM" id="CLU_1309167_0_0_9"/>
<dbReference type="InterPro" id="IPR025699">
    <property type="entry name" value="ABC2_memb-like"/>
</dbReference>
<feature type="transmembrane region" description="Helical" evidence="1">
    <location>
        <begin position="182"/>
        <end position="205"/>
    </location>
</feature>
<keyword evidence="1" id="KW-0812">Transmembrane</keyword>
<organism evidence="2 3">
    <name type="scientific">Peptoanaerobacter stomatis</name>
    <dbReference type="NCBI Taxonomy" id="796937"/>
    <lineage>
        <taxon>Bacteria</taxon>
        <taxon>Bacillati</taxon>
        <taxon>Bacillota</taxon>
        <taxon>Clostridia</taxon>
        <taxon>Peptostreptococcales</taxon>
        <taxon>Filifactoraceae</taxon>
        <taxon>Peptoanaerobacter</taxon>
    </lineage>
</organism>
<comment type="caution">
    <text evidence="2">The sequence shown here is derived from an EMBL/GenBank/DDBJ whole genome shotgun (WGS) entry which is preliminary data.</text>
</comment>
<protein>
    <recommendedName>
        <fullName evidence="4">ABC-2 family transporter protein</fullName>
    </recommendedName>
</protein>
<evidence type="ECO:0000256" key="1">
    <source>
        <dbReference type="SAM" id="Phobius"/>
    </source>
</evidence>
<reference evidence="2 3" key="1">
    <citation type="submission" date="2011-08" db="EMBL/GenBank/DDBJ databases">
        <title>The Genome Sequence of Eubacteriaceae bacterium ACC19a.</title>
        <authorList>
            <consortium name="The Broad Institute Genome Sequencing Platform"/>
            <person name="Earl A."/>
            <person name="Ward D."/>
            <person name="Feldgarden M."/>
            <person name="Gevers D."/>
            <person name="Sizova M."/>
            <person name="Hazen A."/>
            <person name="Epstein S."/>
            <person name="Young S.K."/>
            <person name="Zeng Q."/>
            <person name="Gargeya S."/>
            <person name="Fitzgerald M."/>
            <person name="Haas B."/>
            <person name="Abouelleil A."/>
            <person name="Alvarado L."/>
            <person name="Arachchi H.M."/>
            <person name="Berlin A."/>
            <person name="Brown A."/>
            <person name="Chapman S.B."/>
            <person name="Chen Z."/>
            <person name="Dunbar C."/>
            <person name="Freedman E."/>
            <person name="Gearin G."/>
            <person name="Gellesch M."/>
            <person name="Goldberg J."/>
            <person name="Griggs A."/>
            <person name="Gujja S."/>
            <person name="Heiman D."/>
            <person name="Howarth C."/>
            <person name="Larson L."/>
            <person name="Lui A."/>
            <person name="MacDonald P.J.P."/>
            <person name="Montmayeur A."/>
            <person name="Murphy C."/>
            <person name="Neiman D."/>
            <person name="Pearson M."/>
            <person name="Priest M."/>
            <person name="Roberts A."/>
            <person name="Saif S."/>
            <person name="Shea T."/>
            <person name="Shenoy N."/>
            <person name="Sisk P."/>
            <person name="Stolte C."/>
            <person name="Sykes S."/>
            <person name="Wortman J."/>
            <person name="Nusbaum C."/>
            <person name="Birren B."/>
        </authorList>
    </citation>
    <scope>NUCLEOTIDE SEQUENCE [LARGE SCALE GENOMIC DNA]</scope>
    <source>
        <strain evidence="2 3">ACC19a</strain>
    </source>
</reference>
<evidence type="ECO:0000313" key="3">
    <source>
        <dbReference type="Proteomes" id="UP000006437"/>
    </source>
</evidence>
<dbReference type="AlphaFoldDB" id="G9X199"/>
<dbReference type="Pfam" id="PF13346">
    <property type="entry name" value="ABC2_membrane_5"/>
    <property type="match status" value="1"/>
</dbReference>
<feature type="transmembrane region" description="Helical" evidence="1">
    <location>
        <begin position="128"/>
        <end position="152"/>
    </location>
</feature>
<evidence type="ECO:0008006" key="4">
    <source>
        <dbReference type="Google" id="ProtNLM"/>
    </source>
</evidence>
<feature type="transmembrane region" description="Helical" evidence="1">
    <location>
        <begin position="12"/>
        <end position="35"/>
    </location>
</feature>
<accession>G9X199</accession>
<feature type="transmembrane region" description="Helical" evidence="1">
    <location>
        <begin position="88"/>
        <end position="116"/>
    </location>
</feature>
<dbReference type="BioCyc" id="EBAC796937-HMP:GMGH-2171-MONOMER"/>
<proteinExistence type="predicted"/>
<evidence type="ECO:0000313" key="2">
    <source>
        <dbReference type="EMBL" id="EHL14520.1"/>
    </source>
</evidence>
<feature type="transmembrane region" description="Helical" evidence="1">
    <location>
        <begin position="47"/>
        <end position="68"/>
    </location>
</feature>
<keyword evidence="1" id="KW-1133">Transmembrane helix</keyword>
<dbReference type="EMBL" id="AFZE01000026">
    <property type="protein sequence ID" value="EHL14520.1"/>
    <property type="molecule type" value="Genomic_DNA"/>
</dbReference>
<feature type="transmembrane region" description="Helical" evidence="1">
    <location>
        <begin position="158"/>
        <end position="175"/>
    </location>
</feature>
<gene>
    <name evidence="2" type="ORF">HMPREF9629_02143</name>
</gene>
<sequence>MIKLLIKRNLKYSFGNFSVIIYILMILAIISFGILSHNRSYDEIKRSFIIFSIVASISTISEINIDYLSDNLSANNIFSVYPVTRRDYILSSYILTVIYTFIKLIFGVVFFTIIYYKLINEVLTAEYALFLLNILIVTLITTTAGLFFTHTITPKSTVGFVFSAIMFAFFINAYMEVYNSKLTIVAAIMLILTYYFCYTLSLNAYKNTDF</sequence>
<dbReference type="Proteomes" id="UP000006437">
    <property type="component" value="Unassembled WGS sequence"/>
</dbReference>
<name>G9X199_9FIRM</name>
<keyword evidence="1" id="KW-0472">Membrane</keyword>
<dbReference type="RefSeq" id="WP_009526359.1">
    <property type="nucleotide sequence ID" value="NZ_JH414570.1"/>
</dbReference>